<proteinExistence type="predicted"/>
<evidence type="ECO:0000313" key="3">
    <source>
        <dbReference type="Proteomes" id="UP000664203"/>
    </source>
</evidence>
<name>A0A8H3J9A4_9LECA</name>
<feature type="region of interest" description="Disordered" evidence="1">
    <location>
        <begin position="141"/>
        <end position="164"/>
    </location>
</feature>
<organism evidence="2 3">
    <name type="scientific">Alectoria fallacina</name>
    <dbReference type="NCBI Taxonomy" id="1903189"/>
    <lineage>
        <taxon>Eukaryota</taxon>
        <taxon>Fungi</taxon>
        <taxon>Dikarya</taxon>
        <taxon>Ascomycota</taxon>
        <taxon>Pezizomycotina</taxon>
        <taxon>Lecanoromycetes</taxon>
        <taxon>OSLEUM clade</taxon>
        <taxon>Lecanoromycetidae</taxon>
        <taxon>Lecanorales</taxon>
        <taxon>Lecanorineae</taxon>
        <taxon>Parmeliaceae</taxon>
        <taxon>Alectoria</taxon>
    </lineage>
</organism>
<gene>
    <name evidence="2" type="ORF">ALECFALPRED_010447</name>
</gene>
<protein>
    <submittedName>
        <fullName evidence="2">Uncharacterized protein</fullName>
    </submittedName>
</protein>
<keyword evidence="3" id="KW-1185">Reference proteome</keyword>
<feature type="region of interest" description="Disordered" evidence="1">
    <location>
        <begin position="1"/>
        <end position="45"/>
    </location>
</feature>
<accession>A0A8H3J9A4</accession>
<evidence type="ECO:0000256" key="1">
    <source>
        <dbReference type="SAM" id="MobiDB-lite"/>
    </source>
</evidence>
<feature type="compositionally biased region" description="Low complexity" evidence="1">
    <location>
        <begin position="20"/>
        <end position="33"/>
    </location>
</feature>
<comment type="caution">
    <text evidence="2">The sequence shown here is derived from an EMBL/GenBank/DDBJ whole genome shotgun (WGS) entry which is preliminary data.</text>
</comment>
<reference evidence="2" key="1">
    <citation type="submission" date="2021-03" db="EMBL/GenBank/DDBJ databases">
        <authorList>
            <person name="Tagirdzhanova G."/>
        </authorList>
    </citation>
    <scope>NUCLEOTIDE SEQUENCE</scope>
</reference>
<dbReference type="AlphaFoldDB" id="A0A8H3J9A4"/>
<dbReference type="Proteomes" id="UP000664203">
    <property type="component" value="Unassembled WGS sequence"/>
</dbReference>
<sequence>MNPERAFLRTLTPPPRSPHSSSSSSSSDSSVDSAAKWPPEENTTGCEYDADDDLWRCIHCRWEIETFDGVQGHCVNGHQVDLTLVEGWHSTSAWDNGMWSAESGEESDEEEGGGAKKVRRACSGGEWLILPRSCPLSCSGEDDGPVGLGEDAEVDDGGGGDEDGMEDFIVDDEEMEMEGEGEGEEVRVGGNGMVGVKTEGEWVAGGRKRHE</sequence>
<dbReference type="EMBL" id="CAJPDR010000866">
    <property type="protein sequence ID" value="CAF9943029.1"/>
    <property type="molecule type" value="Genomic_DNA"/>
</dbReference>
<feature type="region of interest" description="Disordered" evidence="1">
    <location>
        <begin position="178"/>
        <end position="211"/>
    </location>
</feature>
<evidence type="ECO:0000313" key="2">
    <source>
        <dbReference type="EMBL" id="CAF9943029.1"/>
    </source>
</evidence>